<dbReference type="PANTHER" id="PTHR43201:SF5">
    <property type="entry name" value="MEDIUM-CHAIN ACYL-COA LIGASE ACSF2, MITOCHONDRIAL"/>
    <property type="match status" value="1"/>
</dbReference>
<keyword evidence="5" id="KW-0012">Acyltransferase</keyword>
<proteinExistence type="inferred from homology"/>
<name>F9YA42_KETVW</name>
<dbReference type="InterPro" id="IPR025110">
    <property type="entry name" value="AMP-bd_C"/>
</dbReference>
<dbReference type="InterPro" id="IPR045851">
    <property type="entry name" value="AMP-bd_C_sf"/>
</dbReference>
<dbReference type="GO" id="GO:0006631">
    <property type="term" value="P:fatty acid metabolic process"/>
    <property type="evidence" value="ECO:0007669"/>
    <property type="project" value="TreeGrafter"/>
</dbReference>
<dbReference type="Pfam" id="PF00501">
    <property type="entry name" value="AMP-binding"/>
    <property type="match status" value="1"/>
</dbReference>
<dbReference type="CDD" id="cd05944">
    <property type="entry name" value="FACL_like_4"/>
    <property type="match status" value="1"/>
</dbReference>
<feature type="domain" description="AMP-dependent synthetase/ligase" evidence="3">
    <location>
        <begin position="34"/>
        <end position="427"/>
    </location>
</feature>
<dbReference type="SUPFAM" id="SSF56801">
    <property type="entry name" value="Acetyl-CoA synthetase-like"/>
    <property type="match status" value="1"/>
</dbReference>
<dbReference type="eggNOG" id="COG0318">
    <property type="taxonomic scope" value="Bacteria"/>
</dbReference>
<accession>F9YA42</accession>
<dbReference type="Proteomes" id="UP000000692">
    <property type="component" value="Chromosome"/>
</dbReference>
<evidence type="ECO:0000259" key="3">
    <source>
        <dbReference type="Pfam" id="PF00501"/>
    </source>
</evidence>
<dbReference type="EMBL" id="CP002018">
    <property type="protein sequence ID" value="AEM41453.1"/>
    <property type="molecule type" value="Genomic_DNA"/>
</dbReference>
<organism evidence="5 6">
    <name type="scientific">Ketogulonicigenium vulgare (strain WSH-001)</name>
    <dbReference type="NCBI Taxonomy" id="759362"/>
    <lineage>
        <taxon>Bacteria</taxon>
        <taxon>Pseudomonadati</taxon>
        <taxon>Pseudomonadota</taxon>
        <taxon>Alphaproteobacteria</taxon>
        <taxon>Rhodobacterales</taxon>
        <taxon>Roseobacteraceae</taxon>
        <taxon>Ketogulonicigenium</taxon>
    </lineage>
</organism>
<dbReference type="PATRIC" id="fig|759362.5.peg.1661"/>
<dbReference type="Pfam" id="PF13193">
    <property type="entry name" value="AMP-binding_C"/>
    <property type="match status" value="1"/>
</dbReference>
<evidence type="ECO:0000256" key="2">
    <source>
        <dbReference type="ARBA" id="ARBA00022598"/>
    </source>
</evidence>
<dbReference type="AlphaFoldDB" id="F9YA42"/>
<dbReference type="InterPro" id="IPR000873">
    <property type="entry name" value="AMP-dep_synth/lig_dom"/>
</dbReference>
<dbReference type="PROSITE" id="PS00455">
    <property type="entry name" value="AMP_BINDING"/>
    <property type="match status" value="1"/>
</dbReference>
<dbReference type="KEGG" id="kvl:KVU_1613"/>
<dbReference type="GO" id="GO:0031956">
    <property type="term" value="F:medium-chain fatty acid-CoA ligase activity"/>
    <property type="evidence" value="ECO:0007669"/>
    <property type="project" value="TreeGrafter"/>
</dbReference>
<dbReference type="GO" id="GO:0004321">
    <property type="term" value="F:fatty-acyl-CoA synthase activity"/>
    <property type="evidence" value="ECO:0007669"/>
    <property type="project" value="UniProtKB-EC"/>
</dbReference>
<evidence type="ECO:0000313" key="5">
    <source>
        <dbReference type="EMBL" id="AEM41453.1"/>
    </source>
</evidence>
<protein>
    <submittedName>
        <fullName evidence="5">Long-chain-fatty-acid--CoA ligase, putative</fullName>
        <ecNumber evidence="5">2.3.1.86</ecNumber>
    </submittedName>
</protein>
<keyword evidence="2 5" id="KW-0436">Ligase</keyword>
<dbReference type="OrthoDB" id="9803968at2"/>
<dbReference type="Gene3D" id="3.30.300.30">
    <property type="match status" value="1"/>
</dbReference>
<dbReference type="NCBIfam" id="NF005714">
    <property type="entry name" value="PRK07529.1"/>
    <property type="match status" value="1"/>
</dbReference>
<gene>
    <name evidence="5" type="ordered locus">KVU_1613</name>
</gene>
<evidence type="ECO:0000313" key="6">
    <source>
        <dbReference type="Proteomes" id="UP000000692"/>
    </source>
</evidence>
<dbReference type="Gene3D" id="3.40.50.12780">
    <property type="entry name" value="N-terminal domain of ligase-like"/>
    <property type="match status" value="1"/>
</dbReference>
<dbReference type="PANTHER" id="PTHR43201">
    <property type="entry name" value="ACYL-COA SYNTHETASE"/>
    <property type="match status" value="1"/>
</dbReference>
<dbReference type="InterPro" id="IPR042099">
    <property type="entry name" value="ANL_N_sf"/>
</dbReference>
<reference evidence="5 6" key="1">
    <citation type="journal article" date="2011" name="J. Bacteriol.">
        <title>Complete genome sequence of the industrial strain Ketogulonicigenium vulgare WSH-001.</title>
        <authorList>
            <person name="Liu L."/>
            <person name="Li Y."/>
            <person name="Zhang J."/>
            <person name="Zhou Z."/>
            <person name="Liu J."/>
            <person name="Li X."/>
            <person name="Zhou J."/>
            <person name="Du G."/>
            <person name="Wang L."/>
            <person name="Chen J."/>
        </authorList>
    </citation>
    <scope>NUCLEOTIDE SEQUENCE [LARGE SCALE GENOMIC DNA]</scope>
    <source>
        <strain evidence="5 6">WSH-001</strain>
    </source>
</reference>
<keyword evidence="5" id="KW-0808">Transferase</keyword>
<dbReference type="EC" id="2.3.1.86" evidence="5"/>
<dbReference type="RefSeq" id="WP_014537895.1">
    <property type="nucleotide sequence ID" value="NC_017384.1"/>
</dbReference>
<dbReference type="HOGENOM" id="CLU_000022_59_0_5"/>
<keyword evidence="6" id="KW-1185">Reference proteome</keyword>
<sequence>MVAFASVADRAAIEAHTPWPPADFPATSWQMVQRAADQFGARRGVTFQLLSDPRARAETLTWSQVRDKVGQTANLLRSLGVSEGDTVALLLPNCTEMVLSYFAAQTAGIVCPINPLLEPEQIASILRETGAKVLVTLKSMPSSDVAQKAALALVLAPEVETVLEVDLARYLPFFKRIIAGFMRPKLDVQHQAKVVDFTRAIAAQPVDPVFEVGTHDRVASYFHTGGTTGLPKVAQQRFSGITYNAWVGAHVLFTERDVMMCPLPLFHVFGSVVVLGMATASGAELVLPTPAGYRGKGVFDNFWKLIARYRATFLITVPTAISALMQRPVDADISSLKLAISGSAALPVELYKRFEDAAGLTICEGYGMTEATCLVAVNPPNGPKKIGSVGIAVPHTKIRVIDPVTQFPCAVGEVGEICVQSPGVFPGHTYTEDARNADLFYPGADGQPLWLRTGDLGKLDADGYIFITGRSKDLIIRGGHNIDPAEIEEALAAHPEVAFVGAVGQPDPHAGELPCAYVELVRDATITPTELTAFARKHIAERAAVPRHIEVLDELPKTAVGKIFKPALRKLAIQRVLDEAFKHAGLAATVALVEEDRKRGLVTYIARGDGFDEDAFRALMGRYALVWDWAPAS</sequence>
<evidence type="ECO:0000259" key="4">
    <source>
        <dbReference type="Pfam" id="PF13193"/>
    </source>
</evidence>
<evidence type="ECO:0000256" key="1">
    <source>
        <dbReference type="ARBA" id="ARBA00006432"/>
    </source>
</evidence>
<feature type="domain" description="AMP-binding enzyme C-terminal" evidence="4">
    <location>
        <begin position="486"/>
        <end position="562"/>
    </location>
</feature>
<comment type="similarity">
    <text evidence="1">Belongs to the ATP-dependent AMP-binding enzyme family.</text>
</comment>
<dbReference type="InterPro" id="IPR020845">
    <property type="entry name" value="AMP-binding_CS"/>
</dbReference>